<proteinExistence type="inferred from homology"/>
<gene>
    <name evidence="11" type="primary">ROP14</name>
    <name evidence="11" type="ORF">PRCDC_0612000</name>
</gene>
<evidence type="ECO:0000256" key="5">
    <source>
        <dbReference type="ARBA" id="ARBA00022989"/>
    </source>
</evidence>
<name>A0A060RPM0_PLARE</name>
<feature type="transmembrane region" description="Helical" evidence="8">
    <location>
        <begin position="534"/>
        <end position="555"/>
    </location>
</feature>
<dbReference type="PhylomeDB" id="A0A060RPM0"/>
<evidence type="ECO:0000256" key="7">
    <source>
        <dbReference type="SAM" id="Coils"/>
    </source>
</evidence>
<dbReference type="InterPro" id="IPR009613">
    <property type="entry name" value="LMF"/>
</dbReference>
<evidence type="ECO:0000256" key="8">
    <source>
        <dbReference type="SAM" id="Phobius"/>
    </source>
</evidence>
<dbReference type="SMR" id="A0A060RPM0"/>
<dbReference type="EMBL" id="HG810767">
    <property type="protein sequence ID" value="CDO63322.1"/>
    <property type="molecule type" value="Genomic_DNA"/>
</dbReference>
<sequence length="1422" mass="171857">MDKNDVKEETKILLNDKDIDKSKKVGKIRYCINNFFKTLFQKNVQYDTFFYKNKSLENTFWSSQIIYTRILLISCLFSFIVSWNQNVALIGENGLTPAKNYVDKMFDELQNESIWVKFQNFHSLFWFIPASDFNINLLAIIGIVLSCVSLLFNYTNLVTLVPIYIILQSIYSIGNIWFNYVYEIEILELLFLCFFLVPFCGNHLKKRFSPTCLIKYICRCFVFKVLIGTSLIRFKNSDLWGKLLGKYYLYETQPLPTSISYLFHSCITLSKLDNIFCILTECVFSFLILFPIRSFRLVGGSLIFIYCILNFITGNSYLFYFLLIAPLMFCFDDKILLRLFFFKWKRYEIINIVKEKLANKNKSKRYFKSFDIFYFTGFNSDDLIKIYDAYFNIKYQKAYLGKSPKKNNKLNKYNDQSSYDDNYEQGDEEHYYYDDEEDNEYDEDNYDISYNNSLNYQITKEQIHNNQSPQKQKEQQQQYRALIPKSSSKEINLFYKKQNILKSIKNDLYNTFYWIFSQKGLQYIIKNYNVSVEIFIHIICSLLIIIFNSIITISIYPITSILFYIYIVLFLSYVIFLFGYTKNIFSRIISQLSLLLVILLIYSNQIFLHGFVNIYYNSLFFIHLLTLCILSMFYLNNKRFIFKFTTQYFYFILFIYFAYFFLQNILSPNQIMNAQYGSFEIMNIYGSFGKIKKTRKEILIEGTESEKIDDNTTWHTYEFYCKPDNIYKNMCTQFRLLYNFIPVLYIDRLDWQFNTLSDKEDETILQNEWFKNFLIKLSNNDKNILSLLYKNPFQNYKNVNNKNPIFLRISNATYKFAKNGQKNWWNVVSSKVIVNPHQVSKLPEQVRQNSYNMHEQIEKAKRIKMNNIGNKDLYDKNMVNYKKKYNMRKYKIMDTNMDDIERTKETKNNIIINDTFIGPDFKYDNVANDFESSYKEELYPNLRKIKKGKHNEAKERHEQNFNKQYERVKKILEDHKKKLEDENEIINKEKKKLQNQKDLLNKEKQKLQEEKKKIVYQKKMQEHNMLEQDKKIQEEKKKLLYQKKMQEHNMLEQDKKIQEEKKKLLYQKKMQEHNMLEQDKKIQEEKFMEKKQKLTEQFLEQKQKEDEQILERNKIEKQNIMNKLKKLEEEKNQFEKKKLFLEQKKIQEQKAIDHEKKYLQQQQNKLLQIKKEIQHQKEEEQQHKVDEQLNEKLKYELMLQNEDNINKKNIYNSIHNNNINVNNNHDMYDMNKYNTKELNEKINNEIESELENNVEPFPHQIIYNNGKHEQVQYENKYLKDHLNDHLNKHSKNNNHNKLKGSYNKITQQNYYNDDVSYLGPKHQINNEFEKKENKINNEQSNNKLQKFTVDEKIKNELDNAIKNSYSKYNLLNNYTNKINKLGLLNIYNNPNNFSSINTLKYKPYDRYHNESYITDTVNENIE</sequence>
<dbReference type="Proteomes" id="UP000027581">
    <property type="component" value="Unassembled WGS sequence"/>
</dbReference>
<evidence type="ECO:0000256" key="4">
    <source>
        <dbReference type="ARBA" id="ARBA00022824"/>
    </source>
</evidence>
<dbReference type="PANTHER" id="PTHR14463">
    <property type="entry name" value="LIPASE MATURATION FACTOR"/>
    <property type="match status" value="1"/>
</dbReference>
<feature type="transmembrane region" description="Helical" evidence="8">
    <location>
        <begin position="66"/>
        <end position="83"/>
    </location>
</feature>
<evidence type="ECO:0000259" key="9">
    <source>
        <dbReference type="Pfam" id="PF06762"/>
    </source>
</evidence>
<dbReference type="VEuPathDB" id="PlasmoDB:PRCDC_0612000"/>
<accession>A0A060RPM0</accession>
<evidence type="ECO:0000313" key="11">
    <source>
        <dbReference type="EMBL" id="CDO63322.1"/>
    </source>
</evidence>
<feature type="coiled-coil region" evidence="7">
    <location>
        <begin position="1110"/>
        <end position="1179"/>
    </location>
</feature>
<comment type="subcellular location">
    <subcellularLocation>
        <location evidence="1">Endoplasmic reticulum membrane</location>
        <topology evidence="1">Multi-pass membrane protein</topology>
    </subcellularLocation>
</comment>
<organism evidence="11 12">
    <name type="scientific">Plasmodium reichenowi</name>
    <dbReference type="NCBI Taxonomy" id="5854"/>
    <lineage>
        <taxon>Eukaryota</taxon>
        <taxon>Sar</taxon>
        <taxon>Alveolata</taxon>
        <taxon>Apicomplexa</taxon>
        <taxon>Aconoidasida</taxon>
        <taxon>Haemosporida</taxon>
        <taxon>Plasmodiidae</taxon>
        <taxon>Plasmodium</taxon>
        <taxon>Plasmodium (Laverania)</taxon>
    </lineage>
</organism>
<evidence type="ECO:0000256" key="1">
    <source>
        <dbReference type="ARBA" id="ARBA00004477"/>
    </source>
</evidence>
<feature type="transmembrane region" description="Helical" evidence="8">
    <location>
        <begin position="561"/>
        <end position="580"/>
    </location>
</feature>
<evidence type="ECO:0000313" key="12">
    <source>
        <dbReference type="Proteomes" id="UP000027581"/>
    </source>
</evidence>
<dbReference type="GO" id="GO:0005789">
    <property type="term" value="C:endoplasmic reticulum membrane"/>
    <property type="evidence" value="ECO:0007669"/>
    <property type="project" value="UniProtKB-SubCell"/>
</dbReference>
<feature type="domain" description="Lipase maturation factor 1/2 C-terminal" evidence="10">
    <location>
        <begin position="681"/>
        <end position="827"/>
    </location>
</feature>
<evidence type="ECO:0000256" key="3">
    <source>
        <dbReference type="ARBA" id="ARBA00022692"/>
    </source>
</evidence>
<dbReference type="GO" id="GO:0051604">
    <property type="term" value="P:protein maturation"/>
    <property type="evidence" value="ECO:0007669"/>
    <property type="project" value="InterPro"/>
</dbReference>
<dbReference type="InterPro" id="IPR057434">
    <property type="entry name" value="LMF1/2_N"/>
</dbReference>
<feature type="transmembrane region" description="Helical" evidence="8">
    <location>
        <begin position="618"/>
        <end position="636"/>
    </location>
</feature>
<dbReference type="VEuPathDB" id="PlasmoDB:PRG01_0613000"/>
<evidence type="ECO:0000256" key="6">
    <source>
        <dbReference type="ARBA" id="ARBA00023136"/>
    </source>
</evidence>
<keyword evidence="4" id="KW-0256">Endoplasmic reticulum</keyword>
<dbReference type="InterPro" id="IPR057433">
    <property type="entry name" value="LMF1/2_C"/>
</dbReference>
<feature type="coiled-coil region" evidence="7">
    <location>
        <begin position="958"/>
        <end position="1086"/>
    </location>
</feature>
<keyword evidence="12" id="KW-1185">Reference proteome</keyword>
<protein>
    <submittedName>
        <fullName evidence="11">Rhoptry protein, putative</fullName>
    </submittedName>
</protein>
<keyword evidence="3 8" id="KW-0812">Transmembrane</keyword>
<feature type="transmembrane region" description="Helical" evidence="8">
    <location>
        <begin position="161"/>
        <end position="180"/>
    </location>
</feature>
<feature type="transmembrane region" description="Helical" evidence="8">
    <location>
        <begin position="648"/>
        <end position="666"/>
    </location>
</feature>
<dbReference type="PANTHER" id="PTHR14463:SF10">
    <property type="entry name" value="LIPASE MATURATION FACTOR 1"/>
    <property type="match status" value="1"/>
</dbReference>
<feature type="transmembrane region" description="Helical" evidence="8">
    <location>
        <begin position="272"/>
        <end position="290"/>
    </location>
</feature>
<comment type="similarity">
    <text evidence="2">Belongs to the lipase maturation factor family.</text>
</comment>
<feature type="transmembrane region" description="Helical" evidence="8">
    <location>
        <begin position="133"/>
        <end position="154"/>
    </location>
</feature>
<reference evidence="11" key="2">
    <citation type="submission" date="2014-05" db="EMBL/GenBank/DDBJ databases">
        <title>The genome sequences of chimpanzee malaria parasites reveal the path to human adaptation.</title>
        <authorList>
            <person name="Otto T.D."/>
            <person name="Rayner J.C."/>
            <person name="Boehme U."/>
            <person name="Pain A."/>
            <person name="Spottiswoode N."/>
            <person name="Sanders M."/>
            <person name="Quail M."/>
            <person name="Ollomo B."/>
            <person name="Renaud F."/>
            <person name="Thomas A.W."/>
            <person name="Prugnolle F."/>
            <person name="Conway D.J."/>
            <person name="Newbold C."/>
            <person name="Berriman M."/>
        </authorList>
    </citation>
    <scope>NUCLEOTIDE SEQUENCE [LARGE SCALE GENOMIC DNA]</scope>
    <source>
        <strain evidence="11">CDC</strain>
    </source>
</reference>
<dbReference type="Pfam" id="PF25179">
    <property type="entry name" value="LMF1_C"/>
    <property type="match status" value="1"/>
</dbReference>
<feature type="domain" description="Lipase maturation factor 1/2 N-terminal" evidence="9">
    <location>
        <begin position="180"/>
        <end position="335"/>
    </location>
</feature>
<dbReference type="Pfam" id="PF06762">
    <property type="entry name" value="LMF1"/>
    <property type="match status" value="1"/>
</dbReference>
<feature type="transmembrane region" description="Helical" evidence="8">
    <location>
        <begin position="592"/>
        <end position="612"/>
    </location>
</feature>
<evidence type="ECO:0000259" key="10">
    <source>
        <dbReference type="Pfam" id="PF25179"/>
    </source>
</evidence>
<reference evidence="11" key="1">
    <citation type="submission" date="2014-01" db="EMBL/GenBank/DDBJ databases">
        <authorList>
            <person name="Aslett M."/>
        </authorList>
    </citation>
    <scope>NUCLEOTIDE SEQUENCE</scope>
    <source>
        <strain evidence="11">CDC</strain>
    </source>
</reference>
<keyword evidence="6 8" id="KW-0472">Membrane</keyword>
<evidence type="ECO:0000256" key="2">
    <source>
        <dbReference type="ARBA" id="ARBA00005512"/>
    </source>
</evidence>
<feature type="transmembrane region" description="Helical" evidence="8">
    <location>
        <begin position="186"/>
        <end position="204"/>
    </location>
</feature>
<keyword evidence="7" id="KW-0175">Coiled coil</keyword>
<keyword evidence="5 8" id="KW-1133">Transmembrane helix</keyword>